<sequence>MKTSTKYIINHQIILGLLFLISAVTHAQLKNNFEPRFNEAVNGDFTMIANNMVSTTATGDYNGGDNNQDFNLVYVDIDGNTGIGLNTFNSSRAEFKNPSPGTSCLTIKKVFLYWAASDFEPDANQNSENQPAWDFDDIKLMLPGETDYTDYTADEVLYRGRDDNGDGNPNDHFSNDPYICVKDITTIVTDLVANGNEDSAYGQYQVANVEGKIGNLTEHASVFPTGVSGGWQIVFVYDSPLLPLKNVSIYDGYAHVTDIDNNYNILVDGFQTVPAPQDVNIRVLMGALEGDRNLSGDQLQIENVSNTFVPLSIAPLRDANNFFNSRITIDNNNFLDRTPQSQNTSGFDAAIFQLDNPSNSIIGNDQTSATFRLTANQETYGVFLLGLSVDVFEPNLGPIEVLTNIANTPVAPSTTITGNFTVENKGNDDAVNVTISSTLPPQLTLVEPIVGLDPTQITYTYNSGTGELVFTVIDGNADAGDPAFDVDFDLQIRDECYFLEQNCNLSFGLQFVAAYQGVQNPTMQTTDSSSALDVCGVGNNQETIINVIQPSISWQTAVGSLDANVECNDSSALTAAQNLTPVANKCALVPVKTSGAFVPDAGCSSTGTYTNTWNFTDACGVTISDFVQTITVINTTPIVLPPNGSNTVDCISDASETFTLPTVTDACGNTLTPSTAVITDSPDPLTCEGTRTYTYTYTDCAGNSADWAFVYTIDTPAFTIADADGAITVDCIADADGSGITL</sequence>
<evidence type="ECO:0000313" key="3">
    <source>
        <dbReference type="Proteomes" id="UP000245375"/>
    </source>
</evidence>
<name>A0A2U2X0U2_9FLAO</name>
<evidence type="ECO:0000259" key="1">
    <source>
        <dbReference type="Pfam" id="PF23237"/>
    </source>
</evidence>
<comment type="caution">
    <text evidence="2">The sequence shown here is derived from an EMBL/GenBank/DDBJ whole genome shotgun (WGS) entry which is preliminary data.</text>
</comment>
<keyword evidence="3" id="KW-1185">Reference proteome</keyword>
<dbReference type="Pfam" id="PF23237">
    <property type="entry name" value="HYR_4C"/>
    <property type="match status" value="1"/>
</dbReference>
<reference evidence="2 3" key="2">
    <citation type="submission" date="2018-05" db="EMBL/GenBank/DDBJ databases">
        <title>Algibacter marinivivus sp. nov., isolated from sample around a algae.</title>
        <authorList>
            <person name="Zhong X."/>
        </authorList>
    </citation>
    <scope>NUCLEOTIDE SEQUENCE [LARGE SCALE GENOMIC DNA]</scope>
    <source>
        <strain evidence="2 3">ZY111</strain>
    </source>
</reference>
<protein>
    <recommendedName>
        <fullName evidence="1">HYR-like domain-containing protein</fullName>
    </recommendedName>
</protein>
<organism evidence="2 3">
    <name type="scientific">Algibacter marinivivus</name>
    <dbReference type="NCBI Taxonomy" id="2100723"/>
    <lineage>
        <taxon>Bacteria</taxon>
        <taxon>Pseudomonadati</taxon>
        <taxon>Bacteroidota</taxon>
        <taxon>Flavobacteriia</taxon>
        <taxon>Flavobacteriales</taxon>
        <taxon>Flavobacteriaceae</taxon>
        <taxon>Algibacter</taxon>
    </lineage>
</organism>
<dbReference type="AlphaFoldDB" id="A0A2U2X0U2"/>
<dbReference type="Proteomes" id="UP000245375">
    <property type="component" value="Unassembled WGS sequence"/>
</dbReference>
<feature type="non-terminal residue" evidence="2">
    <location>
        <position position="742"/>
    </location>
</feature>
<feature type="domain" description="HYR-like" evidence="1">
    <location>
        <begin position="639"/>
        <end position="713"/>
    </location>
</feature>
<proteinExistence type="predicted"/>
<dbReference type="EMBL" id="QFRI01000007">
    <property type="protein sequence ID" value="PWH81405.1"/>
    <property type="molecule type" value="Genomic_DNA"/>
</dbReference>
<accession>A0A2U2X0U2</accession>
<reference evidence="3" key="1">
    <citation type="submission" date="2018-05" db="EMBL/GenBank/DDBJ databases">
        <title>Algibacter marinivivus sp. nov., isolated from sample around a algae.</title>
        <authorList>
            <person name="Lu D."/>
        </authorList>
    </citation>
    <scope>NUCLEOTIDE SEQUENCE [LARGE SCALE GENOMIC DNA]</scope>
    <source>
        <strain evidence="3">ZY111</strain>
    </source>
</reference>
<evidence type="ECO:0000313" key="2">
    <source>
        <dbReference type="EMBL" id="PWH81405.1"/>
    </source>
</evidence>
<dbReference type="InterPro" id="IPR057078">
    <property type="entry name" value="HYR-4C"/>
</dbReference>
<gene>
    <name evidence="2" type="ORF">DIS18_14800</name>
</gene>